<keyword evidence="5" id="KW-0472">Membrane</keyword>
<dbReference type="Pfam" id="PF00193">
    <property type="entry name" value="Xlink"/>
    <property type="match status" value="1"/>
</dbReference>
<dbReference type="GO" id="GO:0005886">
    <property type="term" value="C:plasma membrane"/>
    <property type="evidence" value="ECO:0007669"/>
    <property type="project" value="TreeGrafter"/>
</dbReference>
<keyword evidence="4" id="KW-1133">Transmembrane helix</keyword>
<dbReference type="GO" id="GO:0005540">
    <property type="term" value="F:hyaluronic acid binding"/>
    <property type="evidence" value="ECO:0007669"/>
    <property type="project" value="InterPro"/>
</dbReference>
<keyword evidence="2" id="KW-0812">Transmembrane</keyword>
<keyword evidence="3" id="KW-0732">Signal</keyword>
<organism evidence="11 12">
    <name type="scientific">Denticeps clupeoides</name>
    <name type="common">denticle herring</name>
    <dbReference type="NCBI Taxonomy" id="299321"/>
    <lineage>
        <taxon>Eukaryota</taxon>
        <taxon>Metazoa</taxon>
        <taxon>Chordata</taxon>
        <taxon>Craniata</taxon>
        <taxon>Vertebrata</taxon>
        <taxon>Euteleostomi</taxon>
        <taxon>Actinopterygii</taxon>
        <taxon>Neopterygii</taxon>
        <taxon>Teleostei</taxon>
        <taxon>Clupei</taxon>
        <taxon>Clupeiformes</taxon>
        <taxon>Denticipitoidei</taxon>
        <taxon>Denticipitidae</taxon>
        <taxon>Denticeps</taxon>
    </lineage>
</organism>
<name>A0AAY4C5R6_9TELE</name>
<dbReference type="Ensembl" id="ENSDCDT00010035297.1">
    <property type="protein sequence ID" value="ENSDCDP00010028525.1"/>
    <property type="gene ID" value="ENSDCDG00010018070.1"/>
</dbReference>
<dbReference type="InterPro" id="IPR000538">
    <property type="entry name" value="Link_dom"/>
</dbReference>
<evidence type="ECO:0000256" key="4">
    <source>
        <dbReference type="ARBA" id="ARBA00022989"/>
    </source>
</evidence>
<evidence type="ECO:0000313" key="11">
    <source>
        <dbReference type="Ensembl" id="ENSDCDP00010028525.1"/>
    </source>
</evidence>
<proteinExistence type="predicted"/>
<dbReference type="GeneTree" id="ENSGT00980000202232"/>
<evidence type="ECO:0000259" key="10">
    <source>
        <dbReference type="PROSITE" id="PS50963"/>
    </source>
</evidence>
<feature type="domain" description="Link" evidence="10">
    <location>
        <begin position="32"/>
        <end position="93"/>
    </location>
</feature>
<dbReference type="PANTHER" id="PTHR10225:SF2">
    <property type="entry name" value="LYMPHATIC VESSEL ENDOTHELIAL HYALURONIC ACID RECEPTOR 1"/>
    <property type="match status" value="1"/>
</dbReference>
<keyword evidence="8" id="KW-0325">Glycoprotein</keyword>
<comment type="caution">
    <text evidence="9">Lacks conserved residue(s) required for the propagation of feature annotation.</text>
</comment>
<reference evidence="11" key="3">
    <citation type="submission" date="2025-09" db="UniProtKB">
        <authorList>
            <consortium name="Ensembl"/>
        </authorList>
    </citation>
    <scope>IDENTIFICATION</scope>
</reference>
<dbReference type="AlphaFoldDB" id="A0AAY4C5R6"/>
<dbReference type="InterPro" id="IPR043210">
    <property type="entry name" value="CD44_antigen-like"/>
</dbReference>
<reference evidence="11" key="2">
    <citation type="submission" date="2025-08" db="UniProtKB">
        <authorList>
            <consortium name="Ensembl"/>
        </authorList>
    </citation>
    <scope>IDENTIFICATION</scope>
</reference>
<evidence type="ECO:0000256" key="7">
    <source>
        <dbReference type="ARBA" id="ARBA00023170"/>
    </source>
</evidence>
<dbReference type="GO" id="GO:0007155">
    <property type="term" value="P:cell adhesion"/>
    <property type="evidence" value="ECO:0007669"/>
    <property type="project" value="InterPro"/>
</dbReference>
<sequence length="93" mass="10063">FHIFYWITVWPFPVFPPCLCTAVFPTTGTISGVFVVSRTAPNSKQQVYSFNASAARDVCQDLGASIATKAQVAQALTQGLETCRQVQTSSSSE</sequence>
<dbReference type="SUPFAM" id="SSF56436">
    <property type="entry name" value="C-type lectin-like"/>
    <property type="match status" value="1"/>
</dbReference>
<dbReference type="Proteomes" id="UP000694580">
    <property type="component" value="Chromosome 16"/>
</dbReference>
<evidence type="ECO:0000256" key="2">
    <source>
        <dbReference type="ARBA" id="ARBA00022692"/>
    </source>
</evidence>
<evidence type="ECO:0000313" key="12">
    <source>
        <dbReference type="Proteomes" id="UP000694580"/>
    </source>
</evidence>
<keyword evidence="7" id="KW-0675">Receptor</keyword>
<dbReference type="GO" id="GO:0004888">
    <property type="term" value="F:transmembrane signaling receptor activity"/>
    <property type="evidence" value="ECO:0007669"/>
    <property type="project" value="TreeGrafter"/>
</dbReference>
<reference evidence="11 12" key="1">
    <citation type="submission" date="2020-06" db="EMBL/GenBank/DDBJ databases">
        <authorList>
            <consortium name="Wellcome Sanger Institute Data Sharing"/>
        </authorList>
    </citation>
    <scope>NUCLEOTIDE SEQUENCE [LARGE SCALE GENOMIC DNA]</scope>
</reference>
<dbReference type="PANTHER" id="PTHR10225">
    <property type="entry name" value="HYALURONAN RECEPTOR"/>
    <property type="match status" value="1"/>
</dbReference>
<evidence type="ECO:0000256" key="5">
    <source>
        <dbReference type="ARBA" id="ARBA00023136"/>
    </source>
</evidence>
<evidence type="ECO:0000256" key="9">
    <source>
        <dbReference type="PROSITE-ProRule" id="PRU00323"/>
    </source>
</evidence>
<evidence type="ECO:0000256" key="3">
    <source>
        <dbReference type="ARBA" id="ARBA00022729"/>
    </source>
</evidence>
<accession>A0AAY4C5R6</accession>
<dbReference type="Gene3D" id="3.10.100.10">
    <property type="entry name" value="Mannose-Binding Protein A, subunit A"/>
    <property type="match status" value="1"/>
</dbReference>
<dbReference type="PROSITE" id="PS50963">
    <property type="entry name" value="LINK_2"/>
    <property type="match status" value="1"/>
</dbReference>
<protein>
    <recommendedName>
        <fullName evidence="10">Link domain-containing protein</fullName>
    </recommendedName>
</protein>
<evidence type="ECO:0000256" key="8">
    <source>
        <dbReference type="ARBA" id="ARBA00023180"/>
    </source>
</evidence>
<comment type="subcellular location">
    <subcellularLocation>
        <location evidence="1">Membrane</location>
        <topology evidence="1">Single-pass membrane protein</topology>
    </subcellularLocation>
</comment>
<evidence type="ECO:0000256" key="6">
    <source>
        <dbReference type="ARBA" id="ARBA00023157"/>
    </source>
</evidence>
<dbReference type="InterPro" id="IPR016187">
    <property type="entry name" value="CTDL_fold"/>
</dbReference>
<keyword evidence="6" id="KW-1015">Disulfide bond</keyword>
<evidence type="ECO:0000256" key="1">
    <source>
        <dbReference type="ARBA" id="ARBA00004167"/>
    </source>
</evidence>
<keyword evidence="12" id="KW-1185">Reference proteome</keyword>
<dbReference type="InterPro" id="IPR016186">
    <property type="entry name" value="C-type_lectin-like/link_sf"/>
</dbReference>